<evidence type="ECO:0000313" key="1">
    <source>
        <dbReference type="EMBL" id="KAH7859543.1"/>
    </source>
</evidence>
<dbReference type="Proteomes" id="UP000828048">
    <property type="component" value="Chromosome 4"/>
</dbReference>
<dbReference type="EMBL" id="CM037154">
    <property type="protein sequence ID" value="KAH7859543.1"/>
    <property type="molecule type" value="Genomic_DNA"/>
</dbReference>
<gene>
    <name evidence="1" type="ORF">Vadar_002386</name>
</gene>
<sequence>MVTGSLDKWIFDLDKARTLGWKKRQEIIYGVAKGLQYLHEECHKKIIHFDIKPQNILLDGDFNAKISDFGLAKLVDRNQSLVLTTLKGTIGYLAPKMFRGSNISVKADIYSFGIVILETICGRKNLHSSHESMALIDMVKTKAEEDQLYDLIDDCDEDIWSHKAEAVKLIKLGIWCLQTHDRRPCMSMVVKVLEGSGDMDLITDHHFLTMIHIDKQVNSNTSFQPEASIISGPR</sequence>
<evidence type="ECO:0000313" key="2">
    <source>
        <dbReference type="Proteomes" id="UP000828048"/>
    </source>
</evidence>
<comment type="caution">
    <text evidence="1">The sequence shown here is derived from an EMBL/GenBank/DDBJ whole genome shotgun (WGS) entry which is preliminary data.</text>
</comment>
<accession>A0ACB7Z104</accession>
<name>A0ACB7Z104_9ERIC</name>
<organism evidence="1 2">
    <name type="scientific">Vaccinium darrowii</name>
    <dbReference type="NCBI Taxonomy" id="229202"/>
    <lineage>
        <taxon>Eukaryota</taxon>
        <taxon>Viridiplantae</taxon>
        <taxon>Streptophyta</taxon>
        <taxon>Embryophyta</taxon>
        <taxon>Tracheophyta</taxon>
        <taxon>Spermatophyta</taxon>
        <taxon>Magnoliopsida</taxon>
        <taxon>eudicotyledons</taxon>
        <taxon>Gunneridae</taxon>
        <taxon>Pentapetalae</taxon>
        <taxon>asterids</taxon>
        <taxon>Ericales</taxon>
        <taxon>Ericaceae</taxon>
        <taxon>Vaccinioideae</taxon>
        <taxon>Vaccinieae</taxon>
        <taxon>Vaccinium</taxon>
    </lineage>
</organism>
<keyword evidence="2" id="KW-1185">Reference proteome</keyword>
<proteinExistence type="predicted"/>
<protein>
    <submittedName>
        <fullName evidence="1">Uncharacterized protein</fullName>
    </submittedName>
</protein>
<reference evidence="1 2" key="1">
    <citation type="journal article" date="2021" name="Hortic Res">
        <title>High-quality reference genome and annotation aids understanding of berry development for evergreen blueberry (Vaccinium darrowii).</title>
        <authorList>
            <person name="Yu J."/>
            <person name="Hulse-Kemp A.M."/>
            <person name="Babiker E."/>
            <person name="Staton M."/>
        </authorList>
    </citation>
    <scope>NUCLEOTIDE SEQUENCE [LARGE SCALE GENOMIC DNA]</scope>
    <source>
        <strain evidence="2">cv. NJ 8807/NJ 8810</strain>
        <tissue evidence="1">Young leaf</tissue>
    </source>
</reference>